<evidence type="ECO:0000256" key="9">
    <source>
        <dbReference type="RuleBase" id="RU003477"/>
    </source>
</evidence>
<dbReference type="InterPro" id="IPR014722">
    <property type="entry name" value="Rib_uL2_dom2"/>
</dbReference>
<dbReference type="GO" id="GO:0003735">
    <property type="term" value="F:structural constituent of ribosome"/>
    <property type="evidence" value="ECO:0007669"/>
    <property type="project" value="InterPro"/>
</dbReference>
<dbReference type="OrthoDB" id="9807419at2"/>
<organism evidence="12 13">
    <name type="scientific">Derxia gummosa DSM 723</name>
    <dbReference type="NCBI Taxonomy" id="1121388"/>
    <lineage>
        <taxon>Bacteria</taxon>
        <taxon>Pseudomonadati</taxon>
        <taxon>Pseudomonadota</taxon>
        <taxon>Betaproteobacteria</taxon>
        <taxon>Burkholderiales</taxon>
        <taxon>Alcaligenaceae</taxon>
        <taxon>Derxia</taxon>
    </lineage>
</organism>
<evidence type="ECO:0000256" key="3">
    <source>
        <dbReference type="ARBA" id="ARBA00022884"/>
    </source>
</evidence>
<dbReference type="GO" id="GO:0019843">
    <property type="term" value="F:rRNA binding"/>
    <property type="evidence" value="ECO:0007669"/>
    <property type="project" value="UniProtKB-UniRule"/>
</dbReference>
<evidence type="ECO:0000256" key="1">
    <source>
        <dbReference type="ARBA" id="ARBA00010618"/>
    </source>
</evidence>
<feature type="domain" description="KOW" evidence="10">
    <location>
        <begin position="6"/>
        <end position="36"/>
    </location>
</feature>
<dbReference type="GO" id="GO:1990904">
    <property type="term" value="C:ribonucleoprotein complex"/>
    <property type="evidence" value="ECO:0007669"/>
    <property type="project" value="UniProtKB-KW"/>
</dbReference>
<gene>
    <name evidence="8 13" type="primary">rplX</name>
</gene>
<dbReference type="Pfam" id="PF00467">
    <property type="entry name" value="KOW"/>
    <property type="match status" value="1"/>
</dbReference>
<dbReference type="PROSITE" id="PS01108">
    <property type="entry name" value="RIBOSOMAL_L24"/>
    <property type="match status" value="1"/>
</dbReference>
<keyword evidence="4 8" id="KW-0689">Ribosomal protein</keyword>
<accession>A0A8B6X0R0</accession>
<evidence type="ECO:0000256" key="4">
    <source>
        <dbReference type="ARBA" id="ARBA00022980"/>
    </source>
</evidence>
<dbReference type="CDD" id="cd06089">
    <property type="entry name" value="KOW_RPL26"/>
    <property type="match status" value="1"/>
</dbReference>
<dbReference type="InterPro" id="IPR005825">
    <property type="entry name" value="Ribosomal_uL24_CS"/>
</dbReference>
<feature type="domain" description="Large ribosomal subunit protein uL24 C-terminal" evidence="11">
    <location>
        <begin position="38"/>
        <end position="101"/>
    </location>
</feature>
<dbReference type="InterPro" id="IPR041988">
    <property type="entry name" value="Ribosomal_uL24_KOW"/>
</dbReference>
<dbReference type="InterPro" id="IPR003256">
    <property type="entry name" value="Ribosomal_uL24"/>
</dbReference>
<dbReference type="Gene3D" id="2.30.30.30">
    <property type="match status" value="1"/>
</dbReference>
<evidence type="ECO:0000256" key="2">
    <source>
        <dbReference type="ARBA" id="ARBA00022730"/>
    </source>
</evidence>
<dbReference type="GO" id="GO:0006412">
    <property type="term" value="P:translation"/>
    <property type="evidence" value="ECO:0007669"/>
    <property type="project" value="UniProtKB-UniRule"/>
</dbReference>
<sequence length="104" mass="11268">MNKIRKGDEVVVLTGKDKGKRGVVLQRVDVDHVLVEGVNVAKKHVRPNPMKGVQGGIVDKTMPLHISNVALFDAKAGKASRVGVKIEDGQAQRFFKKSGELVKA</sequence>
<dbReference type="RefSeq" id="WP_028309888.1">
    <property type="nucleotide sequence ID" value="NZ_AXWS01000002.1"/>
</dbReference>
<dbReference type="InterPro" id="IPR005824">
    <property type="entry name" value="KOW"/>
</dbReference>
<evidence type="ECO:0000313" key="13">
    <source>
        <dbReference type="RefSeq" id="WP_028309888.1"/>
    </source>
</evidence>
<evidence type="ECO:0000256" key="6">
    <source>
        <dbReference type="ARBA" id="ARBA00035206"/>
    </source>
</evidence>
<reference evidence="13" key="2">
    <citation type="submission" date="2025-08" db="UniProtKB">
        <authorList>
            <consortium name="RefSeq"/>
        </authorList>
    </citation>
    <scope>IDENTIFICATION</scope>
</reference>
<comment type="similarity">
    <text evidence="1 8 9">Belongs to the universal ribosomal protein uL24 family.</text>
</comment>
<reference evidence="13" key="1">
    <citation type="journal article" date="2001" name="RNA">
        <title>A short fragment of 23S rRNA containing the binding sites for two ribosomal proteins, L24 and L4, is a key element for rRNA folding during early assembly.</title>
        <authorList>
            <person name="Stelzl U."/>
            <person name="Nierhaus K.H."/>
        </authorList>
    </citation>
    <scope>NUCLEOTIDE SEQUENCE</scope>
</reference>
<evidence type="ECO:0000313" key="12">
    <source>
        <dbReference type="Proteomes" id="UP000675920"/>
    </source>
</evidence>
<dbReference type="Proteomes" id="UP000675920">
    <property type="component" value="Unplaced"/>
</dbReference>
<evidence type="ECO:0000256" key="7">
    <source>
        <dbReference type="ARBA" id="ARBA00058688"/>
    </source>
</evidence>
<dbReference type="GO" id="GO:0005840">
    <property type="term" value="C:ribosome"/>
    <property type="evidence" value="ECO:0007669"/>
    <property type="project" value="UniProtKB-KW"/>
</dbReference>
<keyword evidence="3 8" id="KW-0694">RNA-binding</keyword>
<dbReference type="NCBIfam" id="TIGR01079">
    <property type="entry name" value="rplX_bact"/>
    <property type="match status" value="1"/>
</dbReference>
<dbReference type="HAMAP" id="MF_01326_B">
    <property type="entry name" value="Ribosomal_uL24_B"/>
    <property type="match status" value="1"/>
</dbReference>
<keyword evidence="2 8" id="KW-0699">rRNA-binding</keyword>
<keyword evidence="12" id="KW-1185">Reference proteome</keyword>
<comment type="function">
    <text evidence="8">One of two assembly initiator proteins, it binds directly to the 5'-end of the 23S rRNA, where it nucleates assembly of the 50S subunit.</text>
</comment>
<comment type="subunit">
    <text evidence="8">Part of the 50S ribosomal subunit.</text>
</comment>
<proteinExistence type="inferred from homology"/>
<dbReference type="Pfam" id="PF17136">
    <property type="entry name" value="ribosomal_L24"/>
    <property type="match status" value="1"/>
</dbReference>
<dbReference type="InterPro" id="IPR008991">
    <property type="entry name" value="Translation_prot_SH3-like_sf"/>
</dbReference>
<dbReference type="FunFam" id="2.30.30.30:FF:000004">
    <property type="entry name" value="50S ribosomal protein L24"/>
    <property type="match status" value="1"/>
</dbReference>
<comment type="function">
    <text evidence="7 8">One of the proteins that surrounds the polypeptide exit tunnel on the outside of the subunit.</text>
</comment>
<evidence type="ECO:0000256" key="8">
    <source>
        <dbReference type="HAMAP-Rule" id="MF_01326"/>
    </source>
</evidence>
<evidence type="ECO:0000259" key="11">
    <source>
        <dbReference type="Pfam" id="PF17136"/>
    </source>
</evidence>
<dbReference type="AlphaFoldDB" id="A0A8B6X0R0"/>
<evidence type="ECO:0000259" key="10">
    <source>
        <dbReference type="Pfam" id="PF00467"/>
    </source>
</evidence>
<dbReference type="InterPro" id="IPR057264">
    <property type="entry name" value="Ribosomal_uL24_C"/>
</dbReference>
<dbReference type="PANTHER" id="PTHR12903">
    <property type="entry name" value="MITOCHONDRIAL RIBOSOMAL PROTEIN L24"/>
    <property type="match status" value="1"/>
</dbReference>
<name>A0A8B6X0R0_9BURK</name>
<keyword evidence="5 8" id="KW-0687">Ribonucleoprotein</keyword>
<dbReference type="SUPFAM" id="SSF50104">
    <property type="entry name" value="Translation proteins SH3-like domain"/>
    <property type="match status" value="1"/>
</dbReference>
<protein>
    <recommendedName>
        <fullName evidence="6 8">Large ribosomal subunit protein uL24</fullName>
    </recommendedName>
</protein>
<evidence type="ECO:0000256" key="5">
    <source>
        <dbReference type="ARBA" id="ARBA00023274"/>
    </source>
</evidence>